<dbReference type="InterPro" id="IPR006558">
    <property type="entry name" value="LamG-like"/>
</dbReference>
<name>A0ABY5PLK4_9ACTN</name>
<keyword evidence="2" id="KW-1015">Disulfide bond</keyword>
<feature type="region of interest" description="Disordered" evidence="3">
    <location>
        <begin position="1237"/>
        <end position="1257"/>
    </location>
</feature>
<dbReference type="InterPro" id="IPR013783">
    <property type="entry name" value="Ig-like_fold"/>
</dbReference>
<dbReference type="SUPFAM" id="SSF49899">
    <property type="entry name" value="Concanavalin A-like lectins/glucanases"/>
    <property type="match status" value="1"/>
</dbReference>
<sequence>MRQFRAAVLAAATRATPVVLVLVWALVFAAGARGDAASVGTWHLDGATAGTTPDASGTGNTGTDVGGTITTGRFGNGLQLASAGHGFLVGAREDLLRPTSVTTLAWVRRSGTPGPFRTIVGKAALGCSDSAYAIYTGSSGGLQAYVTVDVAGTRSIAATTQLAPSDVWDGQWHAVGMTFDEIARRLTLYLDGRAVSEVSAPSSVIDHFRYTGEKRLGVGRYPDGACSLPGFQYTGTLDEMRVYPRALNAGEMAWLQNSPGPDPRVLPAPTADPPVTPVTPTADPVPSPPPPPRPLASFSAPSRGSAFSPVVLNAGATTGATRLQWDFDSDGKIDLTSPPRDSTVRLTFPGNKTLPVKLIVTGAGGTTDTKVQNVTFTPSKLISSPVLKQLPAVLTSGPPEISAATSVLANRPCIDGTTVVFRLVEARGCFVRTEDAADVPAAERALGQAHYFDEQYSVPAVVNAICRKADLGEVPRSRCADAKAMFKKPQEFYVSRQAIKLNGITIRPRNGKSIVLLPAAERLLAADAVMIWNGITVKTGALDLNLVDQVKAIAFGQRAKDFPTGRAPLFTFDGNTGIPDIAGFKIDGAISLSIGATDGKRWSEGAISLRLPPTFSLFGGNPPSASTSLRADNDNDPVLDQLKITVPEAYIGAVRFTDLSFEYRLAGGIDGDTNPGTSCTRKEWKARGNVFISGGKSGEAGFRLTAPPSQNGVGFCNGSFKHAGGALQFGGPIPKPVLFPGILLDEVNFALQLDPFLVRGGGQISVGEVATVKGALLLAFPTASRPYVLNERDAGREFKQLAGKRFTSPTVAVGGDVGVKVPEFGTLGFGNAALMYSYPDYVFFGGQVRLILPGLAVTGGVSGEMSLATKRFQLGGEGQACLGIDVVCVGANANVGSRGFSACGKAGISPGGGYRYADKYIGIWPIDGCKPSQFWITDVRARTASGARAAQAGVLSFTKQAGEAVKQLRLTGETAAPQVTVRGPSGKTLAVTGDNLTYAPGDNIGAMRELTGKRTFISLDDGPGTYTVTPEPGSAKITEAAESRKGYDSEYDAEVSAAEGKRTLKYDLGPKGGDQQVIFYEKGQDVFKQIGTAKSGKGEIEFTPADGQGGTREIVAVATINGLPIPEQTVAKFKAAAEAAVKPPTDVEVQRRGNGLVVTWEKAEQAKAYGIVVRQADGEVTRHRAGKADESLRIAKVQAEFAGTVTVSAQGEDNEWSKPGEAARYKRTEAPFTVLQTSVDNEKRDAAKERAQRKGGG</sequence>
<keyword evidence="1" id="KW-0732">Signal</keyword>
<feature type="region of interest" description="Disordered" evidence="3">
    <location>
        <begin position="1210"/>
        <end position="1229"/>
    </location>
</feature>
<feature type="compositionally biased region" description="Basic and acidic residues" evidence="3">
    <location>
        <begin position="1215"/>
        <end position="1229"/>
    </location>
</feature>
<dbReference type="Gene3D" id="2.60.40.10">
    <property type="entry name" value="Immunoglobulins"/>
    <property type="match status" value="1"/>
</dbReference>
<evidence type="ECO:0000313" key="5">
    <source>
        <dbReference type="EMBL" id="UUY05568.1"/>
    </source>
</evidence>
<gene>
    <name evidence="5" type="ORF">LRS13_08630</name>
</gene>
<evidence type="ECO:0000256" key="1">
    <source>
        <dbReference type="ARBA" id="ARBA00022729"/>
    </source>
</evidence>
<feature type="domain" description="LamG-like jellyroll fold" evidence="4">
    <location>
        <begin position="99"/>
        <end position="250"/>
    </location>
</feature>
<dbReference type="Proteomes" id="UP001058860">
    <property type="component" value="Chromosome"/>
</dbReference>
<reference evidence="6" key="1">
    <citation type="submission" date="2021-11" db="EMBL/GenBank/DDBJ databases">
        <title>Cultivation dependent microbiological survey of springs from the worlds oldest radium mine currently devoted to the extraction of radon-saturated water.</title>
        <authorList>
            <person name="Kapinusova G."/>
            <person name="Smrhova T."/>
            <person name="Strejcek M."/>
            <person name="Suman J."/>
            <person name="Jani K."/>
            <person name="Pajer P."/>
            <person name="Uhlik O."/>
        </authorList>
    </citation>
    <scope>NUCLEOTIDE SEQUENCE [LARGE SCALE GENOMIC DNA]</scope>
    <source>
        <strain evidence="6">J379</strain>
    </source>
</reference>
<dbReference type="Pfam" id="PF13385">
    <property type="entry name" value="Laminin_G_3"/>
    <property type="match status" value="1"/>
</dbReference>
<dbReference type="EMBL" id="CP088295">
    <property type="protein sequence ID" value="UUY05568.1"/>
    <property type="molecule type" value="Genomic_DNA"/>
</dbReference>
<evidence type="ECO:0000256" key="3">
    <source>
        <dbReference type="SAM" id="MobiDB-lite"/>
    </source>
</evidence>
<evidence type="ECO:0000256" key="2">
    <source>
        <dbReference type="ARBA" id="ARBA00023157"/>
    </source>
</evidence>
<feature type="region of interest" description="Disordered" evidence="3">
    <location>
        <begin position="258"/>
        <end position="300"/>
    </location>
</feature>
<organism evidence="5 6">
    <name type="scientific">Svornostia abyssi</name>
    <dbReference type="NCBI Taxonomy" id="2898438"/>
    <lineage>
        <taxon>Bacteria</taxon>
        <taxon>Bacillati</taxon>
        <taxon>Actinomycetota</taxon>
        <taxon>Thermoleophilia</taxon>
        <taxon>Solirubrobacterales</taxon>
        <taxon>Baekduiaceae</taxon>
        <taxon>Svornostia</taxon>
    </lineage>
</organism>
<feature type="compositionally biased region" description="Pro residues" evidence="3">
    <location>
        <begin position="260"/>
        <end position="294"/>
    </location>
</feature>
<evidence type="ECO:0000313" key="6">
    <source>
        <dbReference type="Proteomes" id="UP001058860"/>
    </source>
</evidence>
<keyword evidence="6" id="KW-1185">Reference proteome</keyword>
<proteinExistence type="predicted"/>
<evidence type="ECO:0000259" key="4">
    <source>
        <dbReference type="SMART" id="SM00560"/>
    </source>
</evidence>
<dbReference type="SMART" id="SM00560">
    <property type="entry name" value="LamGL"/>
    <property type="match status" value="1"/>
</dbReference>
<dbReference type="InterPro" id="IPR013320">
    <property type="entry name" value="ConA-like_dom_sf"/>
</dbReference>
<protein>
    <submittedName>
        <fullName evidence="5">LamG domain-containing protein</fullName>
    </submittedName>
</protein>
<dbReference type="Gene3D" id="2.60.120.200">
    <property type="match status" value="1"/>
</dbReference>
<dbReference type="RefSeq" id="WP_353866014.1">
    <property type="nucleotide sequence ID" value="NZ_CP088295.1"/>
</dbReference>
<accession>A0ABY5PLK4</accession>
<feature type="compositionally biased region" description="Basic and acidic residues" evidence="3">
    <location>
        <begin position="1240"/>
        <end position="1257"/>
    </location>
</feature>